<comment type="pathway">
    <text evidence="3">Amino-acid degradation; 4-aminobutanoate degradation.</text>
</comment>
<dbReference type="FunFam" id="3.40.640.10:FF:000013">
    <property type="entry name" value="4-aminobutyrate aminotransferase"/>
    <property type="match status" value="1"/>
</dbReference>
<dbReference type="Gene3D" id="3.40.640.10">
    <property type="entry name" value="Type I PLP-dependent aspartate aminotransferase-like (Major domain)"/>
    <property type="match status" value="1"/>
</dbReference>
<evidence type="ECO:0000256" key="9">
    <source>
        <dbReference type="ARBA" id="ARBA00022898"/>
    </source>
</evidence>
<dbReference type="Gene3D" id="3.90.1150.10">
    <property type="entry name" value="Aspartate Aminotransferase, domain 1"/>
    <property type="match status" value="1"/>
</dbReference>
<evidence type="ECO:0000256" key="7">
    <source>
        <dbReference type="ARBA" id="ARBA00022576"/>
    </source>
</evidence>
<evidence type="ECO:0000313" key="17">
    <source>
        <dbReference type="EMBL" id="TWP33050.1"/>
    </source>
</evidence>
<dbReference type="RefSeq" id="WP_146320711.1">
    <property type="nucleotide sequence ID" value="NZ_VCQV01000049.1"/>
</dbReference>
<dbReference type="EC" id="2.6.1.19" evidence="6"/>
<evidence type="ECO:0000256" key="4">
    <source>
        <dbReference type="ARBA" id="ARBA00008954"/>
    </source>
</evidence>
<evidence type="ECO:0000256" key="14">
    <source>
        <dbReference type="ARBA" id="ARBA00048021"/>
    </source>
</evidence>
<keyword evidence="7 17" id="KW-0032">Aminotransferase</keyword>
<evidence type="ECO:0000256" key="16">
    <source>
        <dbReference type="RuleBase" id="RU003560"/>
    </source>
</evidence>
<evidence type="ECO:0000256" key="15">
    <source>
        <dbReference type="ARBA" id="ARBA00050054"/>
    </source>
</evidence>
<reference evidence="17 18" key="1">
    <citation type="submission" date="2019-05" db="EMBL/GenBank/DDBJ databases">
        <authorList>
            <person name="Lee S.D."/>
        </authorList>
    </citation>
    <scope>NUCLEOTIDE SEQUENCE [LARGE SCALE GENOMIC DNA]</scope>
    <source>
        <strain evidence="17 18">C5-26</strain>
    </source>
</reference>
<proteinExistence type="inferred from homology"/>
<dbReference type="GO" id="GO:0034386">
    <property type="term" value="F:4-aminobutyrate:2-oxoglutarate transaminase activity"/>
    <property type="evidence" value="ECO:0007669"/>
    <property type="project" value="UniProtKB-EC"/>
</dbReference>
<evidence type="ECO:0000256" key="8">
    <source>
        <dbReference type="ARBA" id="ARBA00022679"/>
    </source>
</evidence>
<accession>A0A563DS28</accession>
<keyword evidence="9 16" id="KW-0663">Pyridoxal phosphate</keyword>
<dbReference type="SUPFAM" id="SSF53383">
    <property type="entry name" value="PLP-dependent transferases"/>
    <property type="match status" value="1"/>
</dbReference>
<evidence type="ECO:0000256" key="12">
    <source>
        <dbReference type="ARBA" id="ARBA00030857"/>
    </source>
</evidence>
<dbReference type="InterPro" id="IPR015424">
    <property type="entry name" value="PyrdxlP-dep_Trfase"/>
</dbReference>
<sequence length="468" mass="48844">MTDTVARPAPGSAHAATEEVSTIVQRRLLQTAIPGPRSRELQRRRESAVSAGFGVTLPVFVEQASGGIVVDVDGNQLIDLASGIAVTSVGASDPDVAAAVANQAARFTHTCFMVTEYDGFVDVAEALNRLTPGDHEKRTALFSTGAEAVENAIKIARTTTGRDAVIVLDHAYHGRTLLTMTMTAKHVPYKAGFGPYAPEVYRTPTAYPFRSPAGPGRATEDALARLKELVLTQVGTDRVAAIIAEPIQGEGGFIVPSPGFLPGVQEFAREHGIVFIADEIQTGFGRTGDMFASEHEGLVPDIITSAKALAGGMPLSAVTGRADLMDAVAPGSIGGTYAGNPVACAAALAAIAVIERDGLVERARAIEAQVLPRLRALADGCHMIGDVRGRGAMLAIELVKPGTTVPDPAAAKAIAAHCHAEGVITLVCGTFGNVIRLLPPLVIEPALLDDALDVIEHAIREYVNRAPA</sequence>
<dbReference type="GO" id="GO:0047298">
    <property type="term" value="F:(S)-3-amino-2-methylpropionate transaminase activity"/>
    <property type="evidence" value="ECO:0007669"/>
    <property type="project" value="UniProtKB-EC"/>
</dbReference>
<reference evidence="17 18" key="2">
    <citation type="submission" date="2019-08" db="EMBL/GenBank/DDBJ databases">
        <title>Jejuicoccus antrihumi gen. nov., sp. nov., a new member of the family Dermacoccaceae isolated from a cave.</title>
        <authorList>
            <person name="Schumann P."/>
            <person name="Kim I.S."/>
        </authorList>
    </citation>
    <scope>NUCLEOTIDE SEQUENCE [LARGE SCALE GENOMIC DNA]</scope>
    <source>
        <strain evidence="17 18">C5-26</strain>
    </source>
</reference>
<keyword evidence="8 17" id="KW-0808">Transferase</keyword>
<dbReference type="AlphaFoldDB" id="A0A563DS28"/>
<dbReference type="GO" id="GO:0009448">
    <property type="term" value="P:gamma-aminobutyric acid metabolic process"/>
    <property type="evidence" value="ECO:0007669"/>
    <property type="project" value="InterPro"/>
</dbReference>
<dbReference type="EMBL" id="VCQV01000049">
    <property type="protein sequence ID" value="TWP33050.1"/>
    <property type="molecule type" value="Genomic_DNA"/>
</dbReference>
<comment type="caution">
    <text evidence="17">The sequence shown here is derived from an EMBL/GenBank/DDBJ whole genome shotgun (WGS) entry which is preliminary data.</text>
</comment>
<evidence type="ECO:0000256" key="11">
    <source>
        <dbReference type="ARBA" id="ARBA00030204"/>
    </source>
</evidence>
<dbReference type="NCBIfam" id="TIGR00700">
    <property type="entry name" value="GABAtrnsam"/>
    <property type="match status" value="1"/>
</dbReference>
<dbReference type="EC" id="2.6.1.22" evidence="5"/>
<dbReference type="GO" id="GO:0042802">
    <property type="term" value="F:identical protein binding"/>
    <property type="evidence" value="ECO:0007669"/>
    <property type="project" value="TreeGrafter"/>
</dbReference>
<dbReference type="CDD" id="cd00610">
    <property type="entry name" value="OAT_like"/>
    <property type="match status" value="1"/>
</dbReference>
<dbReference type="InterPro" id="IPR015422">
    <property type="entry name" value="PyrdxlP-dep_Trfase_small"/>
</dbReference>
<comment type="catalytic activity">
    <reaction evidence="14">
        <text>4-aminobutanoate + 2-oxoglutarate = succinate semialdehyde + L-glutamate</text>
        <dbReference type="Rhea" id="RHEA:23352"/>
        <dbReference type="ChEBI" id="CHEBI:16810"/>
        <dbReference type="ChEBI" id="CHEBI:29985"/>
        <dbReference type="ChEBI" id="CHEBI:57706"/>
        <dbReference type="ChEBI" id="CHEBI:59888"/>
        <dbReference type="EC" id="2.6.1.19"/>
    </reaction>
</comment>
<dbReference type="PANTHER" id="PTHR11986">
    <property type="entry name" value="AMINOTRANSFERASE CLASS III"/>
    <property type="match status" value="1"/>
</dbReference>
<evidence type="ECO:0000313" key="18">
    <source>
        <dbReference type="Proteomes" id="UP000320244"/>
    </source>
</evidence>
<dbReference type="InterPro" id="IPR005814">
    <property type="entry name" value="Aminotrans_3"/>
</dbReference>
<name>A0A563DS28_9MICO</name>
<organism evidence="17 18">
    <name type="scientific">Leekyejoonella antrihumi</name>
    <dbReference type="NCBI Taxonomy" id="1660198"/>
    <lineage>
        <taxon>Bacteria</taxon>
        <taxon>Bacillati</taxon>
        <taxon>Actinomycetota</taxon>
        <taxon>Actinomycetes</taxon>
        <taxon>Micrococcales</taxon>
        <taxon>Dermacoccaceae</taxon>
        <taxon>Leekyejoonella</taxon>
    </lineage>
</organism>
<dbReference type="NCBIfam" id="NF004714">
    <property type="entry name" value="PRK06058.1"/>
    <property type="match status" value="1"/>
</dbReference>
<keyword evidence="18" id="KW-1185">Reference proteome</keyword>
<protein>
    <recommendedName>
        <fullName evidence="12">(S)-3-amino-2-methylpropionate transaminase</fullName>
        <ecNumber evidence="6">2.6.1.19</ecNumber>
        <ecNumber evidence="5">2.6.1.22</ecNumber>
    </recommendedName>
    <alternativeName>
        <fullName evidence="13">GABA aminotransferase</fullName>
    </alternativeName>
    <alternativeName>
        <fullName evidence="11">Gamma-amino-N-butyrate transaminase</fullName>
    </alternativeName>
    <alternativeName>
        <fullName evidence="15">Glutamate:succinic semialdehyde transaminase</fullName>
    </alternativeName>
    <alternativeName>
        <fullName evidence="10">L-AIBAT</fullName>
    </alternativeName>
</protein>
<dbReference type="InterPro" id="IPR004632">
    <property type="entry name" value="4NH2But_aminotransferase_bac"/>
</dbReference>
<evidence type="ECO:0000256" key="6">
    <source>
        <dbReference type="ARBA" id="ARBA00012912"/>
    </source>
</evidence>
<evidence type="ECO:0000256" key="2">
    <source>
        <dbReference type="ARBA" id="ARBA00001933"/>
    </source>
</evidence>
<dbReference type="Proteomes" id="UP000320244">
    <property type="component" value="Unassembled WGS sequence"/>
</dbReference>
<dbReference type="Pfam" id="PF00202">
    <property type="entry name" value="Aminotran_3"/>
    <property type="match status" value="1"/>
</dbReference>
<dbReference type="InterPro" id="IPR050103">
    <property type="entry name" value="Class-III_PLP-dep_AT"/>
</dbReference>
<comment type="similarity">
    <text evidence="4 16">Belongs to the class-III pyridoxal-phosphate-dependent aminotransferase family.</text>
</comment>
<evidence type="ECO:0000256" key="13">
    <source>
        <dbReference type="ARBA" id="ARBA00031787"/>
    </source>
</evidence>
<dbReference type="InterPro" id="IPR049704">
    <property type="entry name" value="Aminotrans_3_PPA_site"/>
</dbReference>
<evidence type="ECO:0000256" key="1">
    <source>
        <dbReference type="ARBA" id="ARBA00001750"/>
    </source>
</evidence>
<comment type="cofactor">
    <cofactor evidence="2">
        <name>pyridoxal 5'-phosphate</name>
        <dbReference type="ChEBI" id="CHEBI:597326"/>
    </cofactor>
</comment>
<dbReference type="PIRSF" id="PIRSF000521">
    <property type="entry name" value="Transaminase_4ab_Lys_Orn"/>
    <property type="match status" value="1"/>
</dbReference>
<dbReference type="GO" id="GO:0030170">
    <property type="term" value="F:pyridoxal phosphate binding"/>
    <property type="evidence" value="ECO:0007669"/>
    <property type="project" value="InterPro"/>
</dbReference>
<gene>
    <name evidence="17" type="primary">gabT</name>
    <name evidence="17" type="ORF">FGL98_22450</name>
</gene>
<evidence type="ECO:0000256" key="5">
    <source>
        <dbReference type="ARBA" id="ARBA00012876"/>
    </source>
</evidence>
<evidence type="ECO:0000256" key="3">
    <source>
        <dbReference type="ARBA" id="ARBA00005176"/>
    </source>
</evidence>
<dbReference type="InterPro" id="IPR015421">
    <property type="entry name" value="PyrdxlP-dep_Trfase_major"/>
</dbReference>
<dbReference type="OrthoDB" id="9801052at2"/>
<evidence type="ECO:0000256" key="10">
    <source>
        <dbReference type="ARBA" id="ARBA00029760"/>
    </source>
</evidence>
<comment type="catalytic activity">
    <reaction evidence="1">
        <text>(S)-3-amino-2-methylpropanoate + 2-oxoglutarate = 2-methyl-3-oxopropanoate + L-glutamate</text>
        <dbReference type="Rhea" id="RHEA:13993"/>
        <dbReference type="ChEBI" id="CHEBI:16810"/>
        <dbReference type="ChEBI" id="CHEBI:29985"/>
        <dbReference type="ChEBI" id="CHEBI:57700"/>
        <dbReference type="ChEBI" id="CHEBI:58655"/>
        <dbReference type="EC" id="2.6.1.22"/>
    </reaction>
</comment>
<dbReference type="PROSITE" id="PS00600">
    <property type="entry name" value="AA_TRANSFER_CLASS_3"/>
    <property type="match status" value="1"/>
</dbReference>